<dbReference type="EnsemblMetazoa" id="G29255.2">
    <property type="protein sequence ID" value="G29255.2:cds"/>
    <property type="gene ID" value="G29255"/>
</dbReference>
<keyword evidence="5 10" id="KW-0472">Membrane</keyword>
<feature type="compositionally biased region" description="Polar residues" evidence="9">
    <location>
        <begin position="1"/>
        <end position="23"/>
    </location>
</feature>
<dbReference type="PRINTS" id="PR00176">
    <property type="entry name" value="NANEUSMPORT"/>
</dbReference>
<keyword evidence="6" id="KW-0915">Sodium</keyword>
<evidence type="ECO:0000313" key="12">
    <source>
        <dbReference type="Proteomes" id="UP000005408"/>
    </source>
</evidence>
<keyword evidence="7" id="KW-1015">Disulfide bond</keyword>
<dbReference type="GO" id="GO:0015375">
    <property type="term" value="F:glycine:sodium symporter activity"/>
    <property type="evidence" value="ECO:0007669"/>
    <property type="project" value="TreeGrafter"/>
</dbReference>
<proteinExistence type="inferred from homology"/>
<keyword evidence="3 8" id="KW-0812">Transmembrane</keyword>
<dbReference type="SUPFAM" id="SSF161070">
    <property type="entry name" value="SNF-like"/>
    <property type="match status" value="1"/>
</dbReference>
<feature type="transmembrane region" description="Helical" evidence="10">
    <location>
        <begin position="427"/>
        <end position="454"/>
    </location>
</feature>
<accession>A0A8W8LUY7</accession>
<feature type="transmembrane region" description="Helical" evidence="10">
    <location>
        <begin position="565"/>
        <end position="591"/>
    </location>
</feature>
<dbReference type="AlphaFoldDB" id="A0A8W8LUY7"/>
<evidence type="ECO:0000313" key="11">
    <source>
        <dbReference type="EnsemblMetazoa" id="G29255.2:cds"/>
    </source>
</evidence>
<feature type="binding site" evidence="6">
    <location>
        <position position="477"/>
    </location>
    <ligand>
        <name>Na(+)</name>
        <dbReference type="ChEBI" id="CHEBI:29101"/>
        <label>1</label>
    </ligand>
</feature>
<evidence type="ECO:0000256" key="4">
    <source>
        <dbReference type="ARBA" id="ARBA00022989"/>
    </source>
</evidence>
<feature type="transmembrane region" description="Helical" evidence="10">
    <location>
        <begin position="396"/>
        <end position="415"/>
    </location>
</feature>
<feature type="compositionally biased region" description="Basic and acidic residues" evidence="9">
    <location>
        <begin position="148"/>
        <end position="162"/>
    </location>
</feature>
<dbReference type="GO" id="GO:0005886">
    <property type="term" value="C:plasma membrane"/>
    <property type="evidence" value="ECO:0007669"/>
    <property type="project" value="TreeGrafter"/>
</dbReference>
<feature type="transmembrane region" description="Helical" evidence="10">
    <location>
        <begin position="678"/>
        <end position="696"/>
    </location>
</feature>
<dbReference type="GO" id="GO:0046872">
    <property type="term" value="F:metal ion binding"/>
    <property type="evidence" value="ECO:0007669"/>
    <property type="project" value="UniProtKB-KW"/>
</dbReference>
<reference evidence="11" key="1">
    <citation type="submission" date="2022-08" db="UniProtKB">
        <authorList>
            <consortium name="EnsemblMetazoa"/>
        </authorList>
    </citation>
    <scope>IDENTIFICATION</scope>
    <source>
        <strain evidence="11">05x7-T-G4-1.051#20</strain>
    </source>
</reference>
<dbReference type="Pfam" id="PF00209">
    <property type="entry name" value="SNF"/>
    <property type="match status" value="1"/>
</dbReference>
<feature type="transmembrane region" description="Helical" evidence="10">
    <location>
        <begin position="474"/>
        <end position="491"/>
    </location>
</feature>
<feature type="transmembrane region" description="Helical" evidence="10">
    <location>
        <begin position="603"/>
        <end position="628"/>
    </location>
</feature>
<evidence type="ECO:0000256" key="9">
    <source>
        <dbReference type="SAM" id="MobiDB-lite"/>
    </source>
</evidence>
<feature type="region of interest" description="Disordered" evidence="9">
    <location>
        <begin position="80"/>
        <end position="116"/>
    </location>
</feature>
<keyword evidence="2 8" id="KW-0813">Transport</keyword>
<feature type="transmembrane region" description="Helical" evidence="10">
    <location>
        <begin position="716"/>
        <end position="734"/>
    </location>
</feature>
<feature type="binding site" evidence="6">
    <location>
        <position position="578"/>
    </location>
    <ligand>
        <name>Na(+)</name>
        <dbReference type="ChEBI" id="CHEBI:29101"/>
        <label>1</label>
    </ligand>
</feature>
<evidence type="ECO:0000256" key="10">
    <source>
        <dbReference type="SAM" id="Phobius"/>
    </source>
</evidence>
<feature type="transmembrane region" description="Helical" evidence="10">
    <location>
        <begin position="232"/>
        <end position="254"/>
    </location>
</feature>
<feature type="compositionally biased region" description="Polar residues" evidence="9">
    <location>
        <begin position="88"/>
        <end position="112"/>
    </location>
</feature>
<name>A0A8W8LUY7_MAGGI</name>
<organism evidence="11 12">
    <name type="scientific">Magallana gigas</name>
    <name type="common">Pacific oyster</name>
    <name type="synonym">Crassostrea gigas</name>
    <dbReference type="NCBI Taxonomy" id="29159"/>
    <lineage>
        <taxon>Eukaryota</taxon>
        <taxon>Metazoa</taxon>
        <taxon>Spiralia</taxon>
        <taxon>Lophotrochozoa</taxon>
        <taxon>Mollusca</taxon>
        <taxon>Bivalvia</taxon>
        <taxon>Autobranchia</taxon>
        <taxon>Pteriomorphia</taxon>
        <taxon>Ostreida</taxon>
        <taxon>Ostreoidea</taxon>
        <taxon>Ostreidae</taxon>
        <taxon>Magallana</taxon>
    </lineage>
</organism>
<keyword evidence="8" id="KW-0769">Symport</keyword>
<feature type="binding site" evidence="6">
    <location>
        <position position="216"/>
    </location>
    <ligand>
        <name>Na(+)</name>
        <dbReference type="ChEBI" id="CHEBI:29101"/>
        <label>1</label>
    </ligand>
</feature>
<dbReference type="PANTHER" id="PTHR11616:SF240">
    <property type="entry name" value="BLOATED TUBULES, ISOFORM B-RELATED"/>
    <property type="match status" value="1"/>
</dbReference>
<evidence type="ECO:0000256" key="2">
    <source>
        <dbReference type="ARBA" id="ARBA00022448"/>
    </source>
</evidence>
<dbReference type="PROSITE" id="PS00610">
    <property type="entry name" value="NA_NEUROTRAN_SYMP_1"/>
    <property type="match status" value="1"/>
</dbReference>
<feature type="transmembrane region" description="Helical" evidence="10">
    <location>
        <begin position="503"/>
        <end position="524"/>
    </location>
</feature>
<feature type="transmembrane region" description="Helical" evidence="10">
    <location>
        <begin position="201"/>
        <end position="220"/>
    </location>
</feature>
<dbReference type="PANTHER" id="PTHR11616">
    <property type="entry name" value="SODIUM/CHLORIDE DEPENDENT TRANSPORTER"/>
    <property type="match status" value="1"/>
</dbReference>
<feature type="region of interest" description="Disordered" evidence="9">
    <location>
        <begin position="137"/>
        <end position="183"/>
    </location>
</feature>
<keyword evidence="4 10" id="KW-1133">Transmembrane helix</keyword>
<protein>
    <recommendedName>
        <fullName evidence="8">Transporter</fullName>
    </recommendedName>
</protein>
<feature type="transmembrane region" description="Helical" evidence="10">
    <location>
        <begin position="275"/>
        <end position="302"/>
    </location>
</feature>
<evidence type="ECO:0000256" key="7">
    <source>
        <dbReference type="PIRSR" id="PIRSR600175-2"/>
    </source>
</evidence>
<comment type="similarity">
    <text evidence="8">Belongs to the sodium:neurotransmitter symporter (SNF) (TC 2.A.22) family.</text>
</comment>
<dbReference type="PROSITE" id="PS50267">
    <property type="entry name" value="NA_NEUROTRAN_SYMP_3"/>
    <property type="match status" value="1"/>
</dbReference>
<feature type="binding site" evidence="6">
    <location>
        <position position="574"/>
    </location>
    <ligand>
        <name>Na(+)</name>
        <dbReference type="ChEBI" id="CHEBI:29101"/>
        <label>1</label>
    </ligand>
</feature>
<evidence type="ECO:0000256" key="6">
    <source>
        <dbReference type="PIRSR" id="PIRSR600175-1"/>
    </source>
</evidence>
<feature type="transmembrane region" description="Helical" evidence="10">
    <location>
        <begin position="634"/>
        <end position="657"/>
    </location>
</feature>
<comment type="subcellular location">
    <subcellularLocation>
        <location evidence="1">Membrane</location>
        <topology evidence="1">Multi-pass membrane protein</topology>
    </subcellularLocation>
</comment>
<dbReference type="InterPro" id="IPR037272">
    <property type="entry name" value="SNS_sf"/>
</dbReference>
<dbReference type="PROSITE" id="PS00754">
    <property type="entry name" value="NA_NEUROTRAN_SYMP_2"/>
    <property type="match status" value="1"/>
</dbReference>
<evidence type="ECO:0000256" key="5">
    <source>
        <dbReference type="ARBA" id="ARBA00023136"/>
    </source>
</evidence>
<evidence type="ECO:0000256" key="1">
    <source>
        <dbReference type="ARBA" id="ARBA00004141"/>
    </source>
</evidence>
<keyword evidence="12" id="KW-1185">Reference proteome</keyword>
<feature type="binding site" evidence="6">
    <location>
        <position position="212"/>
    </location>
    <ligand>
        <name>Na(+)</name>
        <dbReference type="ChEBI" id="CHEBI:29101"/>
        <label>1</label>
    </ligand>
</feature>
<feature type="disulfide bond" evidence="7">
    <location>
        <begin position="314"/>
        <end position="323"/>
    </location>
</feature>
<keyword evidence="6" id="KW-0479">Metal-binding</keyword>
<dbReference type="Proteomes" id="UP000005408">
    <property type="component" value="Unassembled WGS sequence"/>
</dbReference>
<feature type="binding site" evidence="6">
    <location>
        <position position="209"/>
    </location>
    <ligand>
        <name>Na(+)</name>
        <dbReference type="ChEBI" id="CHEBI:29101"/>
        <label>1</label>
    </ligand>
</feature>
<evidence type="ECO:0000256" key="3">
    <source>
        <dbReference type="ARBA" id="ARBA00022692"/>
    </source>
</evidence>
<feature type="binding site" evidence="6">
    <location>
        <position position="577"/>
    </location>
    <ligand>
        <name>Na(+)</name>
        <dbReference type="ChEBI" id="CHEBI:29101"/>
        <label>1</label>
    </ligand>
</feature>
<dbReference type="InterPro" id="IPR000175">
    <property type="entry name" value="Na/ntran_symport"/>
</dbReference>
<feature type="compositionally biased region" description="Basic and acidic residues" evidence="9">
    <location>
        <begin position="174"/>
        <end position="183"/>
    </location>
</feature>
<evidence type="ECO:0000256" key="8">
    <source>
        <dbReference type="RuleBase" id="RU003732"/>
    </source>
</evidence>
<feature type="region of interest" description="Disordered" evidence="9">
    <location>
        <begin position="1"/>
        <end position="46"/>
    </location>
</feature>
<sequence>MTEIKQGTRNRGQNVSLSTSTIPSYGEFEPGPRQASSPLTPDSPKQFLNHVDRGVYVIKDLSEDPGPFVDRLPYRTPTRPKEIRLSPCDNNILTTSPDNGRLTTPVQEQGQPESPHVFLSPVDKGIFVINSTFDSSQTSLSNNNNDANNDKKKNHAEKDKNSKKYVTNQNEATSAERKPPDRRQIYGVDENKERGNWTGRLDFLLSMLGYCVGLGNIWRFPYLCYRNGGGAFLLPFIIMMLLIGIPLFYLEAALGQFCSRGPTTCWEFAPLFKGLGIAMLIMSGLTSIYYNVLITWSVLYFFSSFTSDLPWSNCDNKWNTKDCTLKLPKVTCFGTEQKFANGTCYSNNVFKGIWNDAIFKNVTGRRRVSPTEEYWNNKFLSISSGIDDLGEPKYELALGLLFAWILCFLCLLKGIKTTGKVVYVTAIFPYIVLFILFFRGITLEGAGQGIYYYIVPNFERLLDAKVWRDAAVQIFYSMGPGWGGLIALASYNRFHNNVFRDSLVVSLGDCVTSIFGGFVIFSFLGHMASQMNVEVKDVVTNGAGLAFVVYPEAIQSLPLPTLWSILFFLMLITLGIDSQFAMLESVLTGIVDYFPGLRSKKTLVMLVISIVFYILGLPMTTPGGMYILQLMDHYVASWSLLIVGLTEVLVISYVYGINRYLKDLEIMLGRPPFLCWKICWMFVSPIIICIILLFAWVDYSPIQYGSYSYPEWAEALGWLMSFFSIIFIPIVMLYKINKEDEGKNAWEKVKLLCTPSREWGPALVRHRELVDYVDGFVQDPWVERGSHQYVNYGYDASMGSHTTTDVSRQSWASGYTQNSHVSYESAV</sequence>